<protein>
    <submittedName>
        <fullName evidence="3">Metal-dependent amidase/aminoacylase/carboxypeptidase family protein</fullName>
    </submittedName>
</protein>
<comment type="caution">
    <text evidence="3">The sequence shown here is derived from an EMBL/GenBank/DDBJ whole genome shotgun (WGS) entry which is preliminary data.</text>
</comment>
<feature type="chain" id="PRO_5047099957" evidence="2">
    <location>
        <begin position="21"/>
        <end position="438"/>
    </location>
</feature>
<dbReference type="PANTHER" id="PTHR11014:SF63">
    <property type="entry name" value="METALLOPEPTIDASE, PUTATIVE (AFU_ORTHOLOGUE AFUA_6G09600)-RELATED"/>
    <property type="match status" value="1"/>
</dbReference>
<keyword evidence="4" id="KW-1185">Reference proteome</keyword>
<dbReference type="Gene3D" id="3.30.70.360">
    <property type="match status" value="1"/>
</dbReference>
<dbReference type="InterPro" id="IPR017439">
    <property type="entry name" value="Amidohydrolase"/>
</dbReference>
<dbReference type="PIRSF" id="PIRSF005962">
    <property type="entry name" value="Pept_M20D_amidohydro"/>
    <property type="match status" value="1"/>
</dbReference>
<dbReference type="Pfam" id="PF01546">
    <property type="entry name" value="Peptidase_M20"/>
    <property type="match status" value="1"/>
</dbReference>
<evidence type="ECO:0000313" key="3">
    <source>
        <dbReference type="EMBL" id="MDP9959551.1"/>
    </source>
</evidence>
<gene>
    <name evidence="3" type="ORF">J2T04_001430</name>
</gene>
<reference evidence="3 4" key="1">
    <citation type="submission" date="2023-07" db="EMBL/GenBank/DDBJ databases">
        <title>Sorghum-associated microbial communities from plants grown in Nebraska, USA.</title>
        <authorList>
            <person name="Schachtman D."/>
        </authorList>
    </citation>
    <scope>NUCLEOTIDE SEQUENCE [LARGE SCALE GENOMIC DNA]</scope>
    <source>
        <strain evidence="3 4">CC351</strain>
    </source>
</reference>
<evidence type="ECO:0000313" key="4">
    <source>
        <dbReference type="Proteomes" id="UP001235513"/>
    </source>
</evidence>
<name>A0ABT9SJE1_9FLAO</name>
<organism evidence="3 4">
    <name type="scientific">Chryseobacterium lathyri</name>
    <dbReference type="NCBI Taxonomy" id="395933"/>
    <lineage>
        <taxon>Bacteria</taxon>
        <taxon>Pseudomonadati</taxon>
        <taxon>Bacteroidota</taxon>
        <taxon>Flavobacteriia</taxon>
        <taxon>Flavobacteriales</taxon>
        <taxon>Weeksellaceae</taxon>
        <taxon>Chryseobacterium group</taxon>
        <taxon>Chryseobacterium</taxon>
    </lineage>
</organism>
<feature type="signal peptide" evidence="2">
    <location>
        <begin position="1"/>
        <end position="20"/>
    </location>
</feature>
<dbReference type="PANTHER" id="PTHR11014">
    <property type="entry name" value="PEPTIDASE M20 FAMILY MEMBER"/>
    <property type="match status" value="1"/>
</dbReference>
<dbReference type="SUPFAM" id="SSF53187">
    <property type="entry name" value="Zn-dependent exopeptidases"/>
    <property type="match status" value="1"/>
</dbReference>
<evidence type="ECO:0000256" key="1">
    <source>
        <dbReference type="ARBA" id="ARBA00022801"/>
    </source>
</evidence>
<dbReference type="Proteomes" id="UP001235513">
    <property type="component" value="Unassembled WGS sequence"/>
</dbReference>
<dbReference type="RefSeq" id="WP_306842392.1">
    <property type="nucleotide sequence ID" value="NZ_JAUSRL010000002.1"/>
</dbReference>
<keyword evidence="2" id="KW-0732">Signal</keyword>
<evidence type="ECO:0000256" key="2">
    <source>
        <dbReference type="SAM" id="SignalP"/>
    </source>
</evidence>
<accession>A0ABT9SJE1</accession>
<dbReference type="NCBIfam" id="TIGR01891">
    <property type="entry name" value="amidohydrolases"/>
    <property type="match status" value="1"/>
</dbReference>
<proteinExistence type="predicted"/>
<dbReference type="EMBL" id="JAUSRL010000002">
    <property type="protein sequence ID" value="MDP9959551.1"/>
    <property type="molecule type" value="Genomic_DNA"/>
</dbReference>
<dbReference type="InterPro" id="IPR002933">
    <property type="entry name" value="Peptidase_M20"/>
</dbReference>
<dbReference type="Gene3D" id="3.40.630.10">
    <property type="entry name" value="Zn peptidases"/>
    <property type="match status" value="1"/>
</dbReference>
<sequence length="438" mass="49512">MKKITFISSFFIISMSFLSAQVKQKKTLVTQKAAQETLNHESIKLQTDNIFNKLVKIRRDFHENPELAGNEIRTQKVIEQYLLDLGLEVETDTYGHGVIGILKGGKKGKKIAWRSDMDALLQDYPEEVDFKSKKKGIRHGCGHDVHMAIGLGIAEILSKNKESLYGTVYFIFQPEEETFVGAKEMISHGLLSKIKPDEIYGLHVTALPVGQIMVKPNEVFAYQKRIRIEFKNELSREDANGLAKKIHSSLSRVSTDGKPWELQHISDPKIGLTNPKTIFRDYLIIDDTFTNYSKSNKLFLEANLYETNSSNLKNIIPKVVQVINTNGYKDQLLSVSFIQENPTVINDTKLTAIATKTLESIYGKNVIVTGYGQVPFFNDDFAYFQQKVPGVYFLIGGSNFEKAIVAMNHAPNFQVDEESIRTGVQCFSSLILERLNLN</sequence>
<keyword evidence="1" id="KW-0378">Hydrolase</keyword>